<dbReference type="InterPro" id="IPR029031">
    <property type="entry name" value="Gingipain_N_sf"/>
</dbReference>
<dbReference type="GO" id="GO:0008234">
    <property type="term" value="F:cysteine-type peptidase activity"/>
    <property type="evidence" value="ECO:0007669"/>
    <property type="project" value="InterPro"/>
</dbReference>
<dbReference type="SUPFAM" id="SSF52129">
    <property type="entry name" value="Caspase-like"/>
    <property type="match status" value="1"/>
</dbReference>
<protein>
    <submittedName>
        <fullName evidence="3">Peptidase C25</fullName>
    </submittedName>
</protein>
<dbReference type="NCBIfam" id="NF033707">
    <property type="entry name" value="T9SS_sortase"/>
    <property type="match status" value="1"/>
</dbReference>
<proteinExistence type="predicted"/>
<accession>A0A512AVT3</accession>
<sequence length="1143" mass="126464">MLSLALAEVGLAQPTSPKSASVLSTGQWFKLGITSTGLYKIDKYLLQAAGFSAEAIDPRRIKIYGNGGGMLPQLNSTPRPDDLTENAILVTGEADGKFDANDYVLFYGQGPHRWLYDETSQRFRHEFNIYTDTAYYFITVGSTAGKRVQEQPAVTGATVTINTYLERQFYEKDLISPLQSGREWYGEDFTAFTPSRNFTFPAANLVPGSIIQISSSVMGSSRVGSEFTLKGNNTILGNQFINGQGTHNYHPVGEYNLAHFSLNSNPLPGSSELTLNLAYNNKGVPDATGYLNYLEIISERYLRLQGSQTAFRSIQNIQPRALSAFKIGNITPETRVWEVSQAATPKALVLEKNNGTGLFSVKTDTLREFVTFTGTDFPKPILGGKVVNQNLHALNLNGALDLVILAHPAFLTAAEKLANHRRTHDNLMVEVVTVNQVYNEFSSGAPDVTAIRDFMKMLYNRSKKPAGEVMHLLLFGDSSYDYKSMPGNAQPRTPNNTNFVPVYESRQSLDPLRSYSSEDYYGLLDPHEGLWQEENFSTPELLDIGIGRLPVKTLTEAQTGVNKLIHYDSPAGFGNWRNRVTFLADDGDGAEHLRDAENLATYLAENQPAYHAKKVYLDFFKQTTVPNGQRSPETNTTLNKVIEQGTLLLNYTGHGNETSLAHEQILTISQIKNWKNYDRLTFMLTATCEFGRYDDPRRSSGAEVALLSSQGGAIGLLTTTRPVYASNNRLLNRQFFENLFTPLNGRMPRLGDLYRSTKNKSQNQINNRNFTLLGDPSQQLAYPALKAVVTSINNKEADTLKALAPVILTGAITDRQDNIVSDFNGQVEIKIFDKPAQVKTLGDESTPAYSNIQNVRVQENLLYNGLASVKNGAFKLSFKVPKDIAYPIDKGKISLYAYNTTTDGHGGNNTIAIGGSEPNPAVDTTPPTIKLYLDDETFVPGGITGNQPVLLAKLSDESGLNTNTTGIGHEITLTLDIDNTRTIILNEFYTTEIDNFKAGNIVYALPELEPGSHELKIKAWDIYNNSAEARLPFIVVGDQSFVIENIQNSPNPFGAETTFSFNQNQAGDDVEIQIQILTLAGQLVKTIREKRAKSKNRIADITWNGKDEAGNILTNGIYIYKVKIISLTKGIWTERVKKLMILN</sequence>
<organism evidence="3 4">
    <name type="scientific">Adhaeribacter aerolatus</name>
    <dbReference type="NCBI Taxonomy" id="670289"/>
    <lineage>
        <taxon>Bacteria</taxon>
        <taxon>Pseudomonadati</taxon>
        <taxon>Bacteroidota</taxon>
        <taxon>Cytophagia</taxon>
        <taxon>Cytophagales</taxon>
        <taxon>Hymenobacteraceae</taxon>
        <taxon>Adhaeribacter</taxon>
    </lineage>
</organism>
<evidence type="ECO:0000313" key="4">
    <source>
        <dbReference type="Proteomes" id="UP000321532"/>
    </source>
</evidence>
<evidence type="ECO:0000256" key="1">
    <source>
        <dbReference type="ARBA" id="ARBA00022729"/>
    </source>
</evidence>
<dbReference type="Pfam" id="PF01364">
    <property type="entry name" value="Peptidase_C25"/>
    <property type="match status" value="1"/>
</dbReference>
<dbReference type="AlphaFoldDB" id="A0A512AVT3"/>
<dbReference type="GO" id="GO:0006508">
    <property type="term" value="P:proteolysis"/>
    <property type="evidence" value="ECO:0007669"/>
    <property type="project" value="InterPro"/>
</dbReference>
<keyword evidence="1" id="KW-0732">Signal</keyword>
<reference evidence="3 4" key="1">
    <citation type="submission" date="2019-07" db="EMBL/GenBank/DDBJ databases">
        <title>Whole genome shotgun sequence of Adhaeribacter aerolatus NBRC 106133.</title>
        <authorList>
            <person name="Hosoyama A."/>
            <person name="Uohara A."/>
            <person name="Ohji S."/>
            <person name="Ichikawa N."/>
        </authorList>
    </citation>
    <scope>NUCLEOTIDE SEQUENCE [LARGE SCALE GENOMIC DNA]</scope>
    <source>
        <strain evidence="3 4">NBRC 106133</strain>
    </source>
</reference>
<evidence type="ECO:0000259" key="2">
    <source>
        <dbReference type="Pfam" id="PF01364"/>
    </source>
</evidence>
<evidence type="ECO:0000313" key="3">
    <source>
        <dbReference type="EMBL" id="GEO03828.1"/>
    </source>
</evidence>
<name>A0A512AVT3_9BACT</name>
<dbReference type="Proteomes" id="UP000321532">
    <property type="component" value="Unassembled WGS sequence"/>
</dbReference>
<dbReference type="InterPro" id="IPR029030">
    <property type="entry name" value="Caspase-like_dom_sf"/>
</dbReference>
<keyword evidence="4" id="KW-1185">Reference proteome</keyword>
<dbReference type="CDD" id="cd02258">
    <property type="entry name" value="Peptidase_C25_N"/>
    <property type="match status" value="1"/>
</dbReference>
<dbReference type="InterPro" id="IPR001769">
    <property type="entry name" value="Gingipain"/>
</dbReference>
<dbReference type="EMBL" id="BJYS01000008">
    <property type="protein sequence ID" value="GEO03828.1"/>
    <property type="molecule type" value="Genomic_DNA"/>
</dbReference>
<dbReference type="Gene3D" id="3.40.50.1460">
    <property type="match status" value="1"/>
</dbReference>
<comment type="caution">
    <text evidence="3">The sequence shown here is derived from an EMBL/GenBank/DDBJ whole genome shotgun (WGS) entry which is preliminary data.</text>
</comment>
<dbReference type="Gene3D" id="3.40.50.10390">
    <property type="entry name" value="Gingipain r, domain 1"/>
    <property type="match status" value="1"/>
</dbReference>
<gene>
    <name evidence="3" type="primary">porU</name>
    <name evidence="3" type="ORF">AAE02nite_14920</name>
</gene>
<dbReference type="Gene3D" id="2.60.40.4070">
    <property type="match status" value="1"/>
</dbReference>
<feature type="domain" description="Gingipain" evidence="2">
    <location>
        <begin position="403"/>
        <end position="777"/>
    </location>
</feature>